<dbReference type="EMBL" id="OC946891">
    <property type="protein sequence ID" value="CAD7663349.1"/>
    <property type="molecule type" value="Genomic_DNA"/>
</dbReference>
<name>A0A7R9MN49_9ACAR</name>
<protein>
    <submittedName>
        <fullName evidence="2">Uncharacterized protein</fullName>
    </submittedName>
</protein>
<evidence type="ECO:0000313" key="2">
    <source>
        <dbReference type="EMBL" id="CAD7663349.1"/>
    </source>
</evidence>
<dbReference type="EMBL" id="CAJPVJ010032066">
    <property type="protein sequence ID" value="CAG2180486.1"/>
    <property type="molecule type" value="Genomic_DNA"/>
</dbReference>
<keyword evidence="3" id="KW-1185">Reference proteome</keyword>
<feature type="region of interest" description="Disordered" evidence="1">
    <location>
        <begin position="66"/>
        <end position="94"/>
    </location>
</feature>
<dbReference type="AlphaFoldDB" id="A0A7R9MN49"/>
<organism evidence="2">
    <name type="scientific">Oppiella nova</name>
    <dbReference type="NCBI Taxonomy" id="334625"/>
    <lineage>
        <taxon>Eukaryota</taxon>
        <taxon>Metazoa</taxon>
        <taxon>Ecdysozoa</taxon>
        <taxon>Arthropoda</taxon>
        <taxon>Chelicerata</taxon>
        <taxon>Arachnida</taxon>
        <taxon>Acari</taxon>
        <taxon>Acariformes</taxon>
        <taxon>Sarcoptiformes</taxon>
        <taxon>Oribatida</taxon>
        <taxon>Brachypylina</taxon>
        <taxon>Oppioidea</taxon>
        <taxon>Oppiidae</taxon>
        <taxon>Oppiella</taxon>
    </lineage>
</organism>
<evidence type="ECO:0000256" key="1">
    <source>
        <dbReference type="SAM" id="MobiDB-lite"/>
    </source>
</evidence>
<feature type="non-terminal residue" evidence="2">
    <location>
        <position position="1"/>
    </location>
</feature>
<dbReference type="Proteomes" id="UP000728032">
    <property type="component" value="Unassembled WGS sequence"/>
</dbReference>
<accession>A0A7R9MN49</accession>
<proteinExistence type="predicted"/>
<gene>
    <name evidence="2" type="ORF">ONB1V03_LOCUS19909</name>
</gene>
<reference evidence="2" key="1">
    <citation type="submission" date="2020-11" db="EMBL/GenBank/DDBJ databases">
        <authorList>
            <person name="Tran Van P."/>
        </authorList>
    </citation>
    <scope>NUCLEOTIDE SEQUENCE</scope>
</reference>
<sequence>MSYLKSSMARNASINSMITNTNKKTFKSYIDLEVNPDANNADKESPTPPMTITTNTDEMWTTLDENGVTTDLGKTRRNSWLSLDTRDRKAMHRS</sequence>
<evidence type="ECO:0000313" key="3">
    <source>
        <dbReference type="Proteomes" id="UP000728032"/>
    </source>
</evidence>